<accession>A0AA86P5Q2</accession>
<dbReference type="Proteomes" id="UP001642409">
    <property type="component" value="Unassembled WGS sequence"/>
</dbReference>
<keyword evidence="1" id="KW-0175">Coiled coil</keyword>
<evidence type="ECO:0000313" key="2">
    <source>
        <dbReference type="EMBL" id="CAI9931025.1"/>
    </source>
</evidence>
<feature type="coiled-coil region" evidence="1">
    <location>
        <begin position="197"/>
        <end position="224"/>
    </location>
</feature>
<keyword evidence="4" id="KW-1185">Reference proteome</keyword>
<dbReference type="EMBL" id="CATOUU010000471">
    <property type="protein sequence ID" value="CAI9931025.1"/>
    <property type="molecule type" value="Genomic_DNA"/>
</dbReference>
<gene>
    <name evidence="2" type="ORF">HINF_LOCUS18670</name>
    <name evidence="3" type="ORF">HINF_LOCUS33388</name>
</gene>
<evidence type="ECO:0000313" key="4">
    <source>
        <dbReference type="Proteomes" id="UP001642409"/>
    </source>
</evidence>
<organism evidence="2">
    <name type="scientific">Hexamita inflata</name>
    <dbReference type="NCBI Taxonomy" id="28002"/>
    <lineage>
        <taxon>Eukaryota</taxon>
        <taxon>Metamonada</taxon>
        <taxon>Diplomonadida</taxon>
        <taxon>Hexamitidae</taxon>
        <taxon>Hexamitinae</taxon>
        <taxon>Hexamita</taxon>
    </lineage>
</organism>
<dbReference type="EMBL" id="CAXDID020000116">
    <property type="protein sequence ID" value="CAL6030511.1"/>
    <property type="molecule type" value="Genomic_DNA"/>
</dbReference>
<reference evidence="3 4" key="2">
    <citation type="submission" date="2024-07" db="EMBL/GenBank/DDBJ databases">
        <authorList>
            <person name="Akdeniz Z."/>
        </authorList>
    </citation>
    <scope>NUCLEOTIDE SEQUENCE [LARGE SCALE GENOMIC DNA]</scope>
</reference>
<proteinExistence type="predicted"/>
<evidence type="ECO:0000313" key="3">
    <source>
        <dbReference type="EMBL" id="CAL6030511.1"/>
    </source>
</evidence>
<evidence type="ECO:0000256" key="1">
    <source>
        <dbReference type="SAM" id="Coils"/>
    </source>
</evidence>
<reference evidence="2" key="1">
    <citation type="submission" date="2023-06" db="EMBL/GenBank/DDBJ databases">
        <authorList>
            <person name="Kurt Z."/>
        </authorList>
    </citation>
    <scope>NUCLEOTIDE SEQUENCE</scope>
</reference>
<sequence length="264" mass="30276">MPLCKRDSAWFDAILKNDLVFVQNNLEKYQRQYESRSKGAGIRQGWAGIHYAVELNHDQIFEALFPYEFDLLTDKPTELYCPFLDRPASLDSGSSIIHIALTTNNVKVLQYVFKQWVENPEYGDLAGVKNDSGQSGLLVCPVVNTDAAMLWATNERVIRNEITSVTNKDQNFVMMVAMMGRVAYAELIKDFIGEQAKLNIDVQIEQLKETIQELMESLDDEEQGWRHYGEQEADQLNYKTFAEEKQKVIDILAEVEQGFEDSDE</sequence>
<comment type="caution">
    <text evidence="2">The sequence shown here is derived from an EMBL/GenBank/DDBJ whole genome shotgun (WGS) entry which is preliminary data.</text>
</comment>
<name>A0AA86P5Q2_9EUKA</name>
<protein>
    <submittedName>
        <fullName evidence="2">Uncharacterized protein</fullName>
    </submittedName>
</protein>
<dbReference type="AlphaFoldDB" id="A0AA86P5Q2"/>